<dbReference type="EC" id="2.5.1.60" evidence="2 9"/>
<comment type="catalytic activity">
    <reaction evidence="8 9">
        <text>geranylgeranyl diphosphate + L-cysteinyl-[protein] = S-geranylgeranyl-L-cysteinyl-[protein] + diphosphate</text>
        <dbReference type="Rhea" id="RHEA:21240"/>
        <dbReference type="Rhea" id="RHEA-COMP:10131"/>
        <dbReference type="Rhea" id="RHEA-COMP:11537"/>
        <dbReference type="ChEBI" id="CHEBI:29950"/>
        <dbReference type="ChEBI" id="CHEBI:33019"/>
        <dbReference type="ChEBI" id="CHEBI:57533"/>
        <dbReference type="ChEBI" id="CHEBI:86021"/>
        <dbReference type="EC" id="2.5.1.60"/>
    </reaction>
</comment>
<dbReference type="AlphaFoldDB" id="A0A9W7YGB1"/>
<dbReference type="Pfam" id="PF01239">
    <property type="entry name" value="PPTA"/>
    <property type="match status" value="4"/>
</dbReference>
<comment type="function">
    <text evidence="9">Catalyzes the transfer of a geranyl-geranyl moiety from geranyl-geranyl pyrophosphate to cysteines occuring in specific C-terminal amino acid sequences.</text>
</comment>
<feature type="region of interest" description="Disordered" evidence="10">
    <location>
        <begin position="1"/>
        <end position="26"/>
    </location>
</feature>
<proteinExistence type="inferred from homology"/>
<dbReference type="PANTHER" id="PTHR11129:SF2">
    <property type="entry name" value="GERANYLGERANYL TRANSFERASE TYPE-2 SUBUNIT ALPHA"/>
    <property type="match status" value="1"/>
</dbReference>
<evidence type="ECO:0000256" key="9">
    <source>
        <dbReference type="RuleBase" id="RU367120"/>
    </source>
</evidence>
<dbReference type="GO" id="GO:0005968">
    <property type="term" value="C:Rab-protein geranylgeranyltransferase complex"/>
    <property type="evidence" value="ECO:0007669"/>
    <property type="project" value="TreeGrafter"/>
</dbReference>
<evidence type="ECO:0000256" key="6">
    <source>
        <dbReference type="ARBA" id="ARBA00022737"/>
    </source>
</evidence>
<evidence type="ECO:0000313" key="12">
    <source>
        <dbReference type="Proteomes" id="UP001143981"/>
    </source>
</evidence>
<evidence type="ECO:0000256" key="1">
    <source>
        <dbReference type="ARBA" id="ARBA00006734"/>
    </source>
</evidence>
<evidence type="ECO:0000256" key="8">
    <source>
        <dbReference type="ARBA" id="ARBA00047658"/>
    </source>
</evidence>
<accession>A0A9W7YGB1</accession>
<protein>
    <recommendedName>
        <fullName evidence="3 9">Geranylgeranyl transferase type-2 subunit alpha</fullName>
        <ecNumber evidence="2 9">2.5.1.60</ecNumber>
    </recommendedName>
    <alternativeName>
        <fullName evidence="7 9">Geranylgeranyl transferase type II subunit alpha</fullName>
    </alternativeName>
</protein>
<evidence type="ECO:0000313" key="11">
    <source>
        <dbReference type="EMBL" id="KAJ1735744.1"/>
    </source>
</evidence>
<dbReference type="PROSITE" id="PS51147">
    <property type="entry name" value="PFTA"/>
    <property type="match status" value="3"/>
</dbReference>
<evidence type="ECO:0000256" key="2">
    <source>
        <dbReference type="ARBA" id="ARBA00012656"/>
    </source>
</evidence>
<evidence type="ECO:0000256" key="5">
    <source>
        <dbReference type="ARBA" id="ARBA00022679"/>
    </source>
</evidence>
<comment type="caution">
    <text evidence="11">The sequence shown here is derived from an EMBL/GenBank/DDBJ whole genome shotgun (WGS) entry which is preliminary data.</text>
</comment>
<gene>
    <name evidence="11" type="primary">BET4</name>
    <name evidence="11" type="ORF">LPJ61_000396</name>
</gene>
<sequence>MSAARRPSVHGRRRQAAREPTAEERAQAQRQLEQYCALNHKVMEQRARNEFTNSALEATKQLLEQNTELHTVWNYRRQIFAGMEAWQDESERQRLLEEELMFLQQVIRKNIKSYWMWGHRVWVLKSLPHAEWERELGLAAKLLAVDARNYHGWNYRRFVVSRLKAAASDAAPQAVDEQEFAFTTEQINKDCANHAAWHNRSKLLPAILAARDEAGRDAVLAAEDVLILNAIYTDPDDQNAWLYCEWLQDIQRDDPARCRLLRQRVSAIRELLELEDDSRRPLIELVSALVELDRLEPGAVADAERGECIATLRKLAAIDPLHIGRYDDWGSALGRRWGLA</sequence>
<feature type="compositionally biased region" description="Basic and acidic residues" evidence="10">
    <location>
        <begin position="16"/>
        <end position="26"/>
    </location>
</feature>
<comment type="similarity">
    <text evidence="1 9">Belongs to the protein prenyltransferase subunit alpha family.</text>
</comment>
<evidence type="ECO:0000256" key="4">
    <source>
        <dbReference type="ARBA" id="ARBA00022602"/>
    </source>
</evidence>
<dbReference type="InterPro" id="IPR002088">
    <property type="entry name" value="Prenyl_trans_a"/>
</dbReference>
<keyword evidence="6" id="KW-0677">Repeat</keyword>
<dbReference type="SUPFAM" id="SSF48439">
    <property type="entry name" value="Protein prenylyltransferase"/>
    <property type="match status" value="1"/>
</dbReference>
<dbReference type="Gene3D" id="1.25.40.120">
    <property type="entry name" value="Protein prenylyltransferase"/>
    <property type="match status" value="1"/>
</dbReference>
<name>A0A9W7YGB1_9FUNG</name>
<evidence type="ECO:0000256" key="3">
    <source>
        <dbReference type="ARBA" id="ARBA00014772"/>
    </source>
</evidence>
<dbReference type="Proteomes" id="UP001143981">
    <property type="component" value="Unassembled WGS sequence"/>
</dbReference>
<dbReference type="OrthoDB" id="1658at2759"/>
<evidence type="ECO:0000256" key="10">
    <source>
        <dbReference type="SAM" id="MobiDB-lite"/>
    </source>
</evidence>
<keyword evidence="5 9" id="KW-0808">Transferase</keyword>
<keyword evidence="4 9" id="KW-0637">Prenyltransferase</keyword>
<dbReference type="GO" id="GO:0004663">
    <property type="term" value="F:Rab geranylgeranyltransferase activity"/>
    <property type="evidence" value="ECO:0007669"/>
    <property type="project" value="UniProtKB-UniRule"/>
</dbReference>
<organism evidence="11 12">
    <name type="scientific">Coemansia biformis</name>
    <dbReference type="NCBI Taxonomy" id="1286918"/>
    <lineage>
        <taxon>Eukaryota</taxon>
        <taxon>Fungi</taxon>
        <taxon>Fungi incertae sedis</taxon>
        <taxon>Zoopagomycota</taxon>
        <taxon>Kickxellomycotina</taxon>
        <taxon>Kickxellomycetes</taxon>
        <taxon>Kickxellales</taxon>
        <taxon>Kickxellaceae</taxon>
        <taxon>Coemansia</taxon>
    </lineage>
</organism>
<keyword evidence="12" id="KW-1185">Reference proteome</keyword>
<dbReference type="PANTHER" id="PTHR11129">
    <property type="entry name" value="PROTEIN FARNESYLTRANSFERASE ALPHA SUBUNIT/RAB GERANYLGERANYL TRANSFERASE ALPHA SUBUNIT"/>
    <property type="match status" value="1"/>
</dbReference>
<dbReference type="GO" id="GO:0097354">
    <property type="term" value="P:prenylation"/>
    <property type="evidence" value="ECO:0007669"/>
    <property type="project" value="UniProtKB-UniRule"/>
</dbReference>
<dbReference type="EMBL" id="JANBOI010000013">
    <property type="protein sequence ID" value="KAJ1735744.1"/>
    <property type="molecule type" value="Genomic_DNA"/>
</dbReference>
<reference evidence="11" key="1">
    <citation type="submission" date="2022-07" db="EMBL/GenBank/DDBJ databases">
        <title>Phylogenomic reconstructions and comparative analyses of Kickxellomycotina fungi.</title>
        <authorList>
            <person name="Reynolds N.K."/>
            <person name="Stajich J.E."/>
            <person name="Barry K."/>
            <person name="Grigoriev I.V."/>
            <person name="Crous P."/>
            <person name="Smith M.E."/>
        </authorList>
    </citation>
    <scope>NUCLEOTIDE SEQUENCE</scope>
    <source>
        <strain evidence="11">BCRC 34381</strain>
    </source>
</reference>
<dbReference type="FunFam" id="1.25.40.120:FF:000035">
    <property type="entry name" value="Geranylgeranyl transferase type-2 subunit alpha"/>
    <property type="match status" value="1"/>
</dbReference>
<evidence type="ECO:0000256" key="7">
    <source>
        <dbReference type="ARBA" id="ARBA00031267"/>
    </source>
</evidence>